<dbReference type="RefSeq" id="WP_277862064.1">
    <property type="nucleotide sequence ID" value="NZ_JARRAG010000002.1"/>
</dbReference>
<name>A0ABT6FE28_9BACT</name>
<evidence type="ECO:0000313" key="2">
    <source>
        <dbReference type="Proteomes" id="UP001216907"/>
    </source>
</evidence>
<proteinExistence type="predicted"/>
<accession>A0ABT6FE28</accession>
<protein>
    <submittedName>
        <fullName evidence="1">Uncharacterized protein</fullName>
    </submittedName>
</protein>
<comment type="caution">
    <text evidence="1">The sequence shown here is derived from an EMBL/GenBank/DDBJ whole genome shotgun (WGS) entry which is preliminary data.</text>
</comment>
<gene>
    <name evidence="1" type="ORF">PZE19_18255</name>
</gene>
<evidence type="ECO:0000313" key="1">
    <source>
        <dbReference type="EMBL" id="MDG3005734.1"/>
    </source>
</evidence>
<organism evidence="1 2">
    <name type="scientific">Paludisphaera mucosa</name>
    <dbReference type="NCBI Taxonomy" id="3030827"/>
    <lineage>
        <taxon>Bacteria</taxon>
        <taxon>Pseudomonadati</taxon>
        <taxon>Planctomycetota</taxon>
        <taxon>Planctomycetia</taxon>
        <taxon>Isosphaerales</taxon>
        <taxon>Isosphaeraceae</taxon>
        <taxon>Paludisphaera</taxon>
    </lineage>
</organism>
<sequence length="63" mass="7010">MSDAITSYADRRDRIGEMPTVGVGAPIVARSAMIERACGRSCNRTRRDAQAWLDGDREERALK</sequence>
<reference evidence="1 2" key="1">
    <citation type="submission" date="2023-03" db="EMBL/GenBank/DDBJ databases">
        <title>Paludisphaera mucosa sp. nov. a novel planctomycete from northern fen.</title>
        <authorList>
            <person name="Ivanova A."/>
        </authorList>
    </citation>
    <scope>NUCLEOTIDE SEQUENCE [LARGE SCALE GENOMIC DNA]</scope>
    <source>
        <strain evidence="1 2">Pla2</strain>
    </source>
</reference>
<dbReference type="Proteomes" id="UP001216907">
    <property type="component" value="Unassembled WGS sequence"/>
</dbReference>
<dbReference type="EMBL" id="JARRAG010000002">
    <property type="protein sequence ID" value="MDG3005734.1"/>
    <property type="molecule type" value="Genomic_DNA"/>
</dbReference>
<keyword evidence="2" id="KW-1185">Reference proteome</keyword>